<dbReference type="Pfam" id="PF13041">
    <property type="entry name" value="PPR_2"/>
    <property type="match status" value="1"/>
</dbReference>
<evidence type="ECO:0000256" key="2">
    <source>
        <dbReference type="PROSITE-ProRule" id="PRU00708"/>
    </source>
</evidence>
<dbReference type="SUPFAM" id="SSF48452">
    <property type="entry name" value="TPR-like"/>
    <property type="match status" value="1"/>
</dbReference>
<dbReference type="InterPro" id="IPR011990">
    <property type="entry name" value="TPR-like_helical_dom_sf"/>
</dbReference>
<evidence type="ECO:0000313" key="5">
    <source>
        <dbReference type="EMBL" id="GAQ82423.1"/>
    </source>
</evidence>
<dbReference type="EMBL" id="DF237059">
    <property type="protein sequence ID" value="GAQ82423.1"/>
    <property type="molecule type" value="Genomic_DNA"/>
</dbReference>
<dbReference type="PANTHER" id="PTHR47938">
    <property type="entry name" value="RESPIRATORY COMPLEX I CHAPERONE (CIA84), PUTATIVE (AFU_ORTHOLOGUE AFUA_2G06020)-RELATED"/>
    <property type="match status" value="1"/>
</dbReference>
<dbReference type="Pfam" id="PF23276">
    <property type="entry name" value="TPR_24"/>
    <property type="match status" value="1"/>
</dbReference>
<name>A0A1Y1HW76_KLENI</name>
<feature type="compositionally biased region" description="Polar residues" evidence="3">
    <location>
        <begin position="26"/>
        <end position="40"/>
    </location>
</feature>
<dbReference type="InterPro" id="IPR002885">
    <property type="entry name" value="PPR_rpt"/>
</dbReference>
<dbReference type="InterPro" id="IPR057027">
    <property type="entry name" value="TPR_mt"/>
</dbReference>
<feature type="repeat" description="PPR" evidence="2">
    <location>
        <begin position="145"/>
        <end position="179"/>
    </location>
</feature>
<feature type="repeat" description="PPR" evidence="2">
    <location>
        <begin position="365"/>
        <end position="399"/>
    </location>
</feature>
<keyword evidence="6" id="KW-1185">Reference proteome</keyword>
<feature type="region of interest" description="Disordered" evidence="3">
    <location>
        <begin position="1"/>
        <end position="49"/>
    </location>
</feature>
<feature type="domain" description="Pentatricopeptide repeat-containing protein-mitochondrial" evidence="4">
    <location>
        <begin position="152"/>
        <end position="275"/>
    </location>
</feature>
<evidence type="ECO:0000313" key="6">
    <source>
        <dbReference type="Proteomes" id="UP000054558"/>
    </source>
</evidence>
<keyword evidence="1" id="KW-0677">Repeat</keyword>
<evidence type="ECO:0000256" key="3">
    <source>
        <dbReference type="SAM" id="MobiDB-lite"/>
    </source>
</evidence>
<dbReference type="OrthoDB" id="185373at2759"/>
<dbReference type="AlphaFoldDB" id="A0A1Y1HW76"/>
<feature type="non-terminal residue" evidence="5">
    <location>
        <position position="504"/>
    </location>
</feature>
<feature type="repeat" description="PPR" evidence="2">
    <location>
        <begin position="214"/>
        <end position="248"/>
    </location>
</feature>
<gene>
    <name evidence="5" type="ORF">KFL_001100360</name>
</gene>
<evidence type="ECO:0000256" key="1">
    <source>
        <dbReference type="ARBA" id="ARBA00022737"/>
    </source>
</evidence>
<dbReference type="Gene3D" id="1.25.40.10">
    <property type="entry name" value="Tetratricopeptide repeat domain"/>
    <property type="match status" value="4"/>
</dbReference>
<dbReference type="PROSITE" id="PS51375">
    <property type="entry name" value="PPR"/>
    <property type="match status" value="4"/>
</dbReference>
<proteinExistence type="predicted"/>
<dbReference type="NCBIfam" id="TIGR00756">
    <property type="entry name" value="PPR"/>
    <property type="match status" value="5"/>
</dbReference>
<evidence type="ECO:0000259" key="4">
    <source>
        <dbReference type="Pfam" id="PF23276"/>
    </source>
</evidence>
<dbReference type="Pfam" id="PF13812">
    <property type="entry name" value="PPR_3"/>
    <property type="match status" value="1"/>
</dbReference>
<organism evidence="5 6">
    <name type="scientific">Klebsormidium nitens</name>
    <name type="common">Green alga</name>
    <name type="synonym">Ulothrix nitens</name>
    <dbReference type="NCBI Taxonomy" id="105231"/>
    <lineage>
        <taxon>Eukaryota</taxon>
        <taxon>Viridiplantae</taxon>
        <taxon>Streptophyta</taxon>
        <taxon>Klebsormidiophyceae</taxon>
        <taxon>Klebsormidiales</taxon>
        <taxon>Klebsormidiaceae</taxon>
        <taxon>Klebsormidium</taxon>
    </lineage>
</organism>
<dbReference type="Proteomes" id="UP000054558">
    <property type="component" value="Unassembled WGS sequence"/>
</dbReference>
<protein>
    <submittedName>
        <fullName evidence="5">Putative Pentatricopeptide repeat domain containing protein</fullName>
    </submittedName>
</protein>
<accession>A0A1Y1HW76</accession>
<reference evidence="5 6" key="1">
    <citation type="journal article" date="2014" name="Nat. Commun.">
        <title>Klebsormidium flaccidum genome reveals primary factors for plant terrestrial adaptation.</title>
        <authorList>
            <person name="Hori K."/>
            <person name="Maruyama F."/>
            <person name="Fujisawa T."/>
            <person name="Togashi T."/>
            <person name="Yamamoto N."/>
            <person name="Seo M."/>
            <person name="Sato S."/>
            <person name="Yamada T."/>
            <person name="Mori H."/>
            <person name="Tajima N."/>
            <person name="Moriyama T."/>
            <person name="Ikeuchi M."/>
            <person name="Watanabe M."/>
            <person name="Wada H."/>
            <person name="Kobayashi K."/>
            <person name="Saito M."/>
            <person name="Masuda T."/>
            <person name="Sasaki-Sekimoto Y."/>
            <person name="Mashiguchi K."/>
            <person name="Awai K."/>
            <person name="Shimojima M."/>
            <person name="Masuda S."/>
            <person name="Iwai M."/>
            <person name="Nobusawa T."/>
            <person name="Narise T."/>
            <person name="Kondo S."/>
            <person name="Saito H."/>
            <person name="Sato R."/>
            <person name="Murakawa M."/>
            <person name="Ihara Y."/>
            <person name="Oshima-Yamada Y."/>
            <person name="Ohtaka K."/>
            <person name="Satoh M."/>
            <person name="Sonobe K."/>
            <person name="Ishii M."/>
            <person name="Ohtani R."/>
            <person name="Kanamori-Sato M."/>
            <person name="Honoki R."/>
            <person name="Miyazaki D."/>
            <person name="Mochizuki H."/>
            <person name="Umetsu J."/>
            <person name="Higashi K."/>
            <person name="Shibata D."/>
            <person name="Kamiya Y."/>
            <person name="Sato N."/>
            <person name="Nakamura Y."/>
            <person name="Tabata S."/>
            <person name="Ida S."/>
            <person name="Kurokawa K."/>
            <person name="Ohta H."/>
        </authorList>
    </citation>
    <scope>NUCLEOTIDE SEQUENCE [LARGE SCALE GENOMIC DNA]</scope>
    <source>
        <strain evidence="5 6">NIES-2285</strain>
    </source>
</reference>
<dbReference type="PANTHER" id="PTHR47938:SF35">
    <property type="entry name" value="PENTATRICOPEPTIDE REPEAT-CONTAINING PROTEIN 4, MITOCHONDRIAL-RELATED"/>
    <property type="match status" value="1"/>
</dbReference>
<dbReference type="OMA" id="CCYKEEQ"/>
<feature type="repeat" description="PPR" evidence="2">
    <location>
        <begin position="249"/>
        <end position="283"/>
    </location>
</feature>
<sequence>MLTEEAVASKSEAQDVSQVLERQLSERTASTSKAPYSSGPTRRGKLEGEVTVVKPDGRRGDGEAKVVSQSAALKKLAEVHDTLLQSGKAEDCARLVQSMIEEGRWSAKQIDRALKGGRIIFFLALPRQPKLLPAALSYIRLLPVGPKDYTCVINACARARNVDSAIEVLEIMKERGVAASFFDYSGVISTAAKAGDYHRAMGLFQRAREEGVTDVSLWNALLEACKESGQFQRGYELFEEMQASGETANLTTFNTMVSLAAKGGDFPKALDFYHQLVSSGLSPDARTATVLFSAMAANPCPSVSPHSLYQELINAGVRPDSFMWSAFFNAVHSVQKPGELEAALEVYTKEVKPAAAARAFSPGDKRFVYSALLNACAKAGKVDYAFGIRNDMIRSGISPDAHASTSLIRACGEVFQVQRALEYFDEVSADPSSPAMHYGHNRPGGPLAVHNAILDVLVKAGEMTKAMEILEGMRESDEWKPNLIAYNTVLMGCAYNKQMMRAFL</sequence>